<dbReference type="AlphaFoldDB" id="A0A7J7JRT9"/>
<evidence type="ECO:0000313" key="2">
    <source>
        <dbReference type="Proteomes" id="UP000593567"/>
    </source>
</evidence>
<comment type="caution">
    <text evidence="1">The sequence shown here is derived from an EMBL/GenBank/DDBJ whole genome shotgun (WGS) entry which is preliminary data.</text>
</comment>
<accession>A0A7J7JRT9</accession>
<gene>
    <name evidence="1" type="ORF">EB796_012640</name>
</gene>
<organism evidence="1 2">
    <name type="scientific">Bugula neritina</name>
    <name type="common">Brown bryozoan</name>
    <name type="synonym">Sertularia neritina</name>
    <dbReference type="NCBI Taxonomy" id="10212"/>
    <lineage>
        <taxon>Eukaryota</taxon>
        <taxon>Metazoa</taxon>
        <taxon>Spiralia</taxon>
        <taxon>Lophotrochozoa</taxon>
        <taxon>Bryozoa</taxon>
        <taxon>Gymnolaemata</taxon>
        <taxon>Cheilostomatida</taxon>
        <taxon>Flustrina</taxon>
        <taxon>Buguloidea</taxon>
        <taxon>Bugulidae</taxon>
        <taxon>Bugula</taxon>
    </lineage>
</organism>
<reference evidence="1" key="1">
    <citation type="submission" date="2020-06" db="EMBL/GenBank/DDBJ databases">
        <title>Draft genome of Bugula neritina, a colonial animal packing powerful symbionts and potential medicines.</title>
        <authorList>
            <person name="Rayko M."/>
        </authorList>
    </citation>
    <scope>NUCLEOTIDE SEQUENCE [LARGE SCALE GENOMIC DNA]</scope>
    <source>
        <strain evidence="1">Kwan_BN1</strain>
    </source>
</reference>
<sequence>MPTHIILTCSEAAYEFNKMLEDYKGEKKTEEMETELHTECPVLVKGNHKTEAKFVTTYQNYKKTLHIKSKFEGTINIDITGKKKKNGKRFYKRLAEDAGRIFSQIKKEADSPLSKMIDVDEDLVVTYTSSATFCSSFGVDTHVVLNSYPLSSAQSPVATTSPAE</sequence>
<dbReference type="EMBL" id="VXIV02001858">
    <property type="protein sequence ID" value="KAF6029060.1"/>
    <property type="molecule type" value="Genomic_DNA"/>
</dbReference>
<name>A0A7J7JRT9_BUGNE</name>
<dbReference type="Proteomes" id="UP000593567">
    <property type="component" value="Unassembled WGS sequence"/>
</dbReference>
<keyword evidence="2" id="KW-1185">Reference proteome</keyword>
<evidence type="ECO:0000313" key="1">
    <source>
        <dbReference type="EMBL" id="KAF6029060.1"/>
    </source>
</evidence>
<proteinExistence type="predicted"/>
<protein>
    <submittedName>
        <fullName evidence="1">Uncharacterized protein</fullName>
    </submittedName>
</protein>